<feature type="region of interest" description="Disordered" evidence="1">
    <location>
        <begin position="472"/>
        <end position="491"/>
    </location>
</feature>
<evidence type="ECO:0000256" key="1">
    <source>
        <dbReference type="SAM" id="MobiDB-lite"/>
    </source>
</evidence>
<evidence type="ECO:0000313" key="2">
    <source>
        <dbReference type="EMBL" id="CAI5737080.1"/>
    </source>
</evidence>
<sequence>MSAHTSTKNVCVNQNLRYSECDLMDRTTHGYQVRVCEGCELAVHEKCYAIAPLTTEEEVQSSEIEQQNEDMKSSEWLCDCCRRGVQRQMIKCVYCEKTAGVTAFKVVDTGDAAFWSLFAGFQDEKKPTIENEVQFGHVLCIKWDPRRLAVHTIKESKIQAAMMVSKKDLVKKSAEKTVTEGGISEGMEQTDEPFVEKVDEAMPDVKEVLLRNLFPPGECCFCQSSGGVRIQCRRVNCARDFSRHFHAYCDRHRDCTEDIGDLLAKLITRPIRLLVGRDDMRRFGTIAKHLLNYVSAAAVMHDLAALIVGYCNKGLRASKNEPPDYNVKHLQVLQFFLSHVPQLEKVYALPSTPIQDLVNDTKLFRRLERTFDPLRYVATYPGPLKKTNLRSRMFSTGDNGVRKDIALPKGLSSMTDDIICGVCRAPIDARGLIASCKKAKSLDFEKKESKFVQSGCYINSVGAKGFSYGYNASSRKPARPTDGKSNGSSTVQHAVAQQALGPPKMERINVQRTTRWLACVAQIIRLVGAPAPAASAEVIKAPSRSSNLATIESLNNGAATSAITAASAFNRATDSIGAVETKSSSCTPTPGSSVIEKATREDKDSSEIMSIVGRSLSPATISATTSSTTPLPKSIAKVTPSLVTPAVQGLFNELIRLVRPYDSYALSKLETAYDMLLHRSGPGVAVLRMFTHEYTRFVYIKHTRAVEKARHEKRKRAEHEAQENREKERNRMSLETERALKNQMLAMRDKQRQHLKASSLK</sequence>
<name>A0AAV0UNA5_9STRA</name>
<proteinExistence type="predicted"/>
<feature type="region of interest" description="Disordered" evidence="1">
    <location>
        <begin position="710"/>
        <end position="734"/>
    </location>
</feature>
<dbReference type="EMBL" id="CANTFK010000983">
    <property type="protein sequence ID" value="CAI5737080.1"/>
    <property type="molecule type" value="Genomic_DNA"/>
</dbReference>
<organism evidence="2 3">
    <name type="scientific">Peronospora farinosa</name>
    <dbReference type="NCBI Taxonomy" id="134698"/>
    <lineage>
        <taxon>Eukaryota</taxon>
        <taxon>Sar</taxon>
        <taxon>Stramenopiles</taxon>
        <taxon>Oomycota</taxon>
        <taxon>Peronosporomycetes</taxon>
        <taxon>Peronosporales</taxon>
        <taxon>Peronosporaceae</taxon>
        <taxon>Peronospora</taxon>
    </lineage>
</organism>
<dbReference type="AlphaFoldDB" id="A0AAV0UNA5"/>
<dbReference type="Proteomes" id="UP001159659">
    <property type="component" value="Unassembled WGS sequence"/>
</dbReference>
<comment type="caution">
    <text evidence="2">The sequence shown here is derived from an EMBL/GenBank/DDBJ whole genome shotgun (WGS) entry which is preliminary data.</text>
</comment>
<evidence type="ECO:0008006" key="4">
    <source>
        <dbReference type="Google" id="ProtNLM"/>
    </source>
</evidence>
<evidence type="ECO:0000313" key="3">
    <source>
        <dbReference type="Proteomes" id="UP001159659"/>
    </source>
</evidence>
<protein>
    <recommendedName>
        <fullName evidence="4">Zinc finger PHD-type domain-containing protein</fullName>
    </recommendedName>
</protein>
<accession>A0AAV0UNA5</accession>
<reference evidence="2" key="1">
    <citation type="submission" date="2022-12" db="EMBL/GenBank/DDBJ databases">
        <authorList>
            <person name="Webb A."/>
        </authorList>
    </citation>
    <scope>NUCLEOTIDE SEQUENCE</scope>
    <source>
        <strain evidence="2">Pf2</strain>
    </source>
</reference>
<gene>
    <name evidence="2" type="ORF">PFR002_LOCUS8266</name>
</gene>